<dbReference type="PANTHER" id="PTHR40111">
    <property type="entry name" value="CEPHALOSPORIN-C DEACETYLASE"/>
    <property type="match status" value="1"/>
</dbReference>
<accession>A0ABS7ZGI5</accession>
<dbReference type="PANTHER" id="PTHR40111:SF1">
    <property type="entry name" value="CEPHALOSPORIN-C DEACETYLASE"/>
    <property type="match status" value="1"/>
</dbReference>
<protein>
    <submittedName>
        <fullName evidence="2">Acetylxylan esterase</fullName>
    </submittedName>
</protein>
<feature type="domain" description="Acetyl xylan esterase" evidence="1">
    <location>
        <begin position="1"/>
        <end position="324"/>
    </location>
</feature>
<evidence type="ECO:0000259" key="1">
    <source>
        <dbReference type="Pfam" id="PF05448"/>
    </source>
</evidence>
<dbReference type="InterPro" id="IPR029058">
    <property type="entry name" value="AB_hydrolase_fold"/>
</dbReference>
<comment type="caution">
    <text evidence="2">The sequence shown here is derived from an EMBL/GenBank/DDBJ whole genome shotgun (WGS) entry which is preliminary data.</text>
</comment>
<organism evidence="2 3">
    <name type="scientific">Isoptericola luteus</name>
    <dbReference type="NCBI Taxonomy" id="2879484"/>
    <lineage>
        <taxon>Bacteria</taxon>
        <taxon>Bacillati</taxon>
        <taxon>Actinomycetota</taxon>
        <taxon>Actinomycetes</taxon>
        <taxon>Micrococcales</taxon>
        <taxon>Promicromonosporaceae</taxon>
        <taxon>Isoptericola</taxon>
    </lineage>
</organism>
<dbReference type="InterPro" id="IPR008391">
    <property type="entry name" value="AXE1_dom"/>
</dbReference>
<dbReference type="SUPFAM" id="SSF53474">
    <property type="entry name" value="alpha/beta-Hydrolases"/>
    <property type="match status" value="1"/>
</dbReference>
<dbReference type="EMBL" id="JAIXCQ010000003">
    <property type="protein sequence ID" value="MCA5892925.1"/>
    <property type="molecule type" value="Genomic_DNA"/>
</dbReference>
<name>A0ABS7ZGI5_9MICO</name>
<dbReference type="Pfam" id="PF05448">
    <property type="entry name" value="AXE1"/>
    <property type="match status" value="1"/>
</dbReference>
<dbReference type="Proteomes" id="UP001319870">
    <property type="component" value="Unassembled WGS sequence"/>
</dbReference>
<reference evidence="2 3" key="1">
    <citation type="submission" date="2021-09" db="EMBL/GenBank/DDBJ databases">
        <title>Isoptericola luteus sp. nov., a novel bacterium isolated from Harbin, the capital city of Heilongjiang province.</title>
        <authorList>
            <person name="Li J."/>
        </authorList>
    </citation>
    <scope>NUCLEOTIDE SEQUENCE [LARGE SCALE GENOMIC DNA]</scope>
    <source>
        <strain evidence="2 3">NEAU-Y5</strain>
    </source>
</reference>
<sequence>MAQFDLSRAELEAYQPSIDEPTDFDTFWSETLAEARGYGGAPVLERVDAGLTELVVDDVTFPGFGGHPIKGWLVRPARAQGPLPVAVEYVGYGGGRGLPHEQLGLAAAGYAHLVMDTRGQGAGWGSGGHTPDPVGSGPATPGFMTRGIADPHDHYYRRVITDGVRAVDAVRQVDGIDPGRVAVMGTSQGGGIAVAVSGLVPDVVASVPNVPFLCHYRRAVEITDAFPYGEITQYLSVHRGQEDVVWRTLSYLDGVSFARRARAAGLFSVALMDGVCPPSTVYAAYNAWGSLAGGAERTIDVYPYNQHEGGQAYRFAPTLAWLAKHL</sequence>
<proteinExistence type="predicted"/>
<dbReference type="RefSeq" id="WP_225564684.1">
    <property type="nucleotide sequence ID" value="NZ_JAIXCQ010000003.1"/>
</dbReference>
<keyword evidence="3" id="KW-1185">Reference proteome</keyword>
<evidence type="ECO:0000313" key="3">
    <source>
        <dbReference type="Proteomes" id="UP001319870"/>
    </source>
</evidence>
<evidence type="ECO:0000313" key="2">
    <source>
        <dbReference type="EMBL" id="MCA5892925.1"/>
    </source>
</evidence>
<gene>
    <name evidence="2" type="ORF">LEP48_06095</name>
</gene>
<dbReference type="InterPro" id="IPR039069">
    <property type="entry name" value="CE7"/>
</dbReference>
<dbReference type="Gene3D" id="3.40.50.1820">
    <property type="entry name" value="alpha/beta hydrolase"/>
    <property type="match status" value="1"/>
</dbReference>